<dbReference type="InterPro" id="IPR000456">
    <property type="entry name" value="Ribosomal_bL17"/>
</dbReference>
<dbReference type="InterPro" id="IPR036373">
    <property type="entry name" value="Ribosomal_bL17_sf"/>
</dbReference>
<name>A0A0C1EAI3_9BACT</name>
<comment type="caution">
    <text evidence="6">The sequence shown here is derived from an EMBL/GenBank/DDBJ whole genome shotgun (WGS) entry which is preliminary data.</text>
</comment>
<proteinExistence type="inferred from homology"/>
<dbReference type="HAMAP" id="MF_01368">
    <property type="entry name" value="Ribosomal_bL17"/>
    <property type="match status" value="1"/>
</dbReference>
<dbReference type="GO" id="GO:0022625">
    <property type="term" value="C:cytosolic large ribosomal subunit"/>
    <property type="evidence" value="ECO:0007669"/>
    <property type="project" value="TreeGrafter"/>
</dbReference>
<organism evidence="6 7">
    <name type="scientific">Parachlamydia acanthamoebae</name>
    <dbReference type="NCBI Taxonomy" id="83552"/>
    <lineage>
        <taxon>Bacteria</taxon>
        <taxon>Pseudomonadati</taxon>
        <taxon>Chlamydiota</taxon>
        <taxon>Chlamydiia</taxon>
        <taxon>Parachlamydiales</taxon>
        <taxon>Parachlamydiaceae</taxon>
        <taxon>Parachlamydia</taxon>
    </lineage>
</organism>
<evidence type="ECO:0000256" key="3">
    <source>
        <dbReference type="ARBA" id="ARBA00023274"/>
    </source>
</evidence>
<dbReference type="EMBL" id="JSAM01000091">
    <property type="protein sequence ID" value="KIA77083.1"/>
    <property type="molecule type" value="Genomic_DNA"/>
</dbReference>
<dbReference type="InterPro" id="IPR047859">
    <property type="entry name" value="Ribosomal_bL17_CS"/>
</dbReference>
<dbReference type="AlphaFoldDB" id="A0A0C1EAI3"/>
<evidence type="ECO:0000313" key="7">
    <source>
        <dbReference type="Proteomes" id="UP000031307"/>
    </source>
</evidence>
<dbReference type="GO" id="GO:0003735">
    <property type="term" value="F:structural constituent of ribosome"/>
    <property type="evidence" value="ECO:0007669"/>
    <property type="project" value="InterPro"/>
</dbReference>
<dbReference type="Gene3D" id="3.90.1030.10">
    <property type="entry name" value="Ribosomal protein L17"/>
    <property type="match status" value="1"/>
</dbReference>
<dbReference type="PANTHER" id="PTHR14413:SF16">
    <property type="entry name" value="LARGE RIBOSOMAL SUBUNIT PROTEIN BL17M"/>
    <property type="match status" value="1"/>
</dbReference>
<protein>
    <recommendedName>
        <fullName evidence="4">Large ribosomal subunit protein bL17</fullName>
    </recommendedName>
</protein>
<dbReference type="PATRIC" id="fig|83552.4.peg.1785"/>
<dbReference type="SUPFAM" id="SSF64263">
    <property type="entry name" value="Prokaryotic ribosomal protein L17"/>
    <property type="match status" value="1"/>
</dbReference>
<evidence type="ECO:0000256" key="2">
    <source>
        <dbReference type="ARBA" id="ARBA00022980"/>
    </source>
</evidence>
<dbReference type="NCBIfam" id="TIGR00059">
    <property type="entry name" value="L17"/>
    <property type="match status" value="1"/>
</dbReference>
<sequence>MVRYIMRHKKNTCKLGRTSSHRRAMFANMLKSLIDEERIVTTVAKAKALRSYADQMVTLAKRNTLATRRQAIAELMIRFNPLTDKEERAARNGDTAAYNTDRRVIQKLFGELGPRFTERQGGYTRLIKSKRRVGDNAQTCVIEYLAD</sequence>
<dbReference type="PROSITE" id="PS01167">
    <property type="entry name" value="RIBOSOMAL_L17"/>
    <property type="match status" value="1"/>
</dbReference>
<accession>A0A0C1EAI3</accession>
<gene>
    <name evidence="4 6" type="primary">rplQ</name>
    <name evidence="6" type="ORF">DB43_GV00330</name>
</gene>
<reference evidence="6 7" key="1">
    <citation type="journal article" date="2014" name="Mol. Biol. Evol.">
        <title>Massive expansion of Ubiquitination-related gene families within the Chlamydiae.</title>
        <authorList>
            <person name="Domman D."/>
            <person name="Collingro A."/>
            <person name="Lagkouvardos I."/>
            <person name="Gehre L."/>
            <person name="Weinmaier T."/>
            <person name="Rattei T."/>
            <person name="Subtil A."/>
            <person name="Horn M."/>
        </authorList>
    </citation>
    <scope>NUCLEOTIDE SEQUENCE [LARGE SCALE GENOMIC DNA]</scope>
    <source>
        <strain evidence="6 7">OEW1</strain>
    </source>
</reference>
<dbReference type="Proteomes" id="UP000031307">
    <property type="component" value="Unassembled WGS sequence"/>
</dbReference>
<evidence type="ECO:0000256" key="4">
    <source>
        <dbReference type="HAMAP-Rule" id="MF_01368"/>
    </source>
</evidence>
<keyword evidence="3 4" id="KW-0687">Ribonucleoprotein</keyword>
<evidence type="ECO:0000256" key="1">
    <source>
        <dbReference type="ARBA" id="ARBA00008777"/>
    </source>
</evidence>
<dbReference type="GO" id="GO:0006412">
    <property type="term" value="P:translation"/>
    <property type="evidence" value="ECO:0007669"/>
    <property type="project" value="UniProtKB-UniRule"/>
</dbReference>
<dbReference type="PANTHER" id="PTHR14413">
    <property type="entry name" value="RIBOSOMAL PROTEIN L17"/>
    <property type="match status" value="1"/>
</dbReference>
<evidence type="ECO:0000313" key="6">
    <source>
        <dbReference type="EMBL" id="KIA77083.1"/>
    </source>
</evidence>
<keyword evidence="2 4" id="KW-0689">Ribosomal protein</keyword>
<comment type="subunit">
    <text evidence="4">Part of the 50S ribosomal subunit. Contacts protein L32.</text>
</comment>
<evidence type="ECO:0000256" key="5">
    <source>
        <dbReference type="RuleBase" id="RU000660"/>
    </source>
</evidence>
<dbReference type="Pfam" id="PF01196">
    <property type="entry name" value="Ribosomal_L17"/>
    <property type="match status" value="1"/>
</dbReference>
<comment type="similarity">
    <text evidence="1 4 5">Belongs to the bacterial ribosomal protein bL17 family.</text>
</comment>